<dbReference type="EMBL" id="NEXC01000113">
    <property type="protein sequence ID" value="PSN81957.1"/>
    <property type="molecule type" value="Genomic_DNA"/>
</dbReference>
<comment type="caution">
    <text evidence="1">The sequence shown here is derived from an EMBL/GenBank/DDBJ whole genome shotgun (WGS) entry which is preliminary data.</text>
</comment>
<accession>A0A2R6A6J2</accession>
<proteinExistence type="predicted"/>
<reference evidence="1 2" key="1">
    <citation type="submission" date="2017-04" db="EMBL/GenBank/DDBJ databases">
        <title>Novel microbial lineages endemic to geothermal iron-oxide mats fill important gaps in the evolutionary history of Archaea.</title>
        <authorList>
            <person name="Jay Z.J."/>
            <person name="Beam J.P."/>
            <person name="Dlakic M."/>
            <person name="Rusch D.B."/>
            <person name="Kozubal M.A."/>
            <person name="Inskeep W.P."/>
        </authorList>
    </citation>
    <scope>NUCLEOTIDE SEQUENCE [LARGE SCALE GENOMIC DNA]</scope>
    <source>
        <strain evidence="1">OSP_D</strain>
    </source>
</reference>
<gene>
    <name evidence="1" type="ORF">B9Q01_09355</name>
</gene>
<dbReference type="AlphaFoldDB" id="A0A2R6A6J2"/>
<sequence>MLEEELLRLLPKVLREHPELRQEVLSILTGSYLTSSPLLKEARFSAPLTPDFCKMSEFTGKSVKPIVAGVRFDRHALEEAKRLGVEVVYI</sequence>
<organism evidence="1 2">
    <name type="scientific">Candidatus Marsarchaeota G1 archaeon OSP_D</name>
    <dbReference type="NCBI Taxonomy" id="1978155"/>
    <lineage>
        <taxon>Archaea</taxon>
        <taxon>Candidatus Marsarchaeota</taxon>
        <taxon>Candidatus Marsarchaeota group 1</taxon>
    </lineage>
</organism>
<dbReference type="Proteomes" id="UP000240880">
    <property type="component" value="Unassembled WGS sequence"/>
</dbReference>
<evidence type="ECO:0000313" key="2">
    <source>
        <dbReference type="Proteomes" id="UP000240880"/>
    </source>
</evidence>
<name>A0A2R6A6J2_9ARCH</name>
<protein>
    <submittedName>
        <fullName evidence="1">Uncharacterized protein</fullName>
    </submittedName>
</protein>
<evidence type="ECO:0000313" key="1">
    <source>
        <dbReference type="EMBL" id="PSN81957.1"/>
    </source>
</evidence>